<dbReference type="Proteomes" id="UP000663879">
    <property type="component" value="Unassembled WGS sequence"/>
</dbReference>
<feature type="domain" description="EGF-like" evidence="9">
    <location>
        <begin position="2858"/>
        <end position="2895"/>
    </location>
</feature>
<gene>
    <name evidence="10" type="ORF">OXX778_LOCUS1851</name>
</gene>
<dbReference type="InterPro" id="IPR013320">
    <property type="entry name" value="ConA-like_dom_sf"/>
</dbReference>
<protein>
    <submittedName>
        <fullName evidence="10">Uncharacterized protein</fullName>
    </submittedName>
</protein>
<dbReference type="SUPFAM" id="SSF50998">
    <property type="entry name" value="Quinoprotein alcohol dehydrogenase-like"/>
    <property type="match status" value="1"/>
</dbReference>
<dbReference type="GO" id="GO:0004675">
    <property type="term" value="F:transmembrane receptor protein serine/threonine kinase activity"/>
    <property type="evidence" value="ECO:0007669"/>
    <property type="project" value="InterPro"/>
</dbReference>
<evidence type="ECO:0000256" key="3">
    <source>
        <dbReference type="ARBA" id="ARBA00023136"/>
    </source>
</evidence>
<feature type="chain" id="PRO_5033047766" evidence="7">
    <location>
        <begin position="17"/>
        <end position="3694"/>
    </location>
</feature>
<dbReference type="InterPro" id="IPR015943">
    <property type="entry name" value="WD40/YVTN_repeat-like_dom_sf"/>
</dbReference>
<comment type="caution">
    <text evidence="10">The sequence shown here is derived from an EMBL/GenBank/DDBJ whole genome shotgun (WGS) entry which is preliminary data.</text>
</comment>
<organism evidence="10 11">
    <name type="scientific">Brachionus calyciflorus</name>
    <dbReference type="NCBI Taxonomy" id="104777"/>
    <lineage>
        <taxon>Eukaryota</taxon>
        <taxon>Metazoa</taxon>
        <taxon>Spiralia</taxon>
        <taxon>Gnathifera</taxon>
        <taxon>Rotifera</taxon>
        <taxon>Eurotatoria</taxon>
        <taxon>Monogononta</taxon>
        <taxon>Pseudotrocha</taxon>
        <taxon>Ploima</taxon>
        <taxon>Brachionidae</taxon>
        <taxon>Brachionus</taxon>
    </lineage>
</organism>
<dbReference type="InterPro" id="IPR045860">
    <property type="entry name" value="Snake_toxin-like_sf"/>
</dbReference>
<feature type="domain" description="Laminin G" evidence="8">
    <location>
        <begin position="576"/>
        <end position="751"/>
    </location>
</feature>
<evidence type="ECO:0000256" key="5">
    <source>
        <dbReference type="PROSITE-ProRule" id="PRU00076"/>
    </source>
</evidence>
<keyword evidence="3" id="KW-0472">Membrane</keyword>
<dbReference type="CDD" id="cd23598">
    <property type="entry name" value="TFP_LU_ECD_Babo"/>
    <property type="match status" value="1"/>
</dbReference>
<feature type="repeat" description="WD" evidence="6">
    <location>
        <begin position="3613"/>
        <end position="3653"/>
    </location>
</feature>
<dbReference type="Pfam" id="PF01064">
    <property type="entry name" value="Activin_recp"/>
    <property type="match status" value="1"/>
</dbReference>
<feature type="signal peptide" evidence="7">
    <location>
        <begin position="1"/>
        <end position="16"/>
    </location>
</feature>
<dbReference type="GO" id="GO:0016020">
    <property type="term" value="C:membrane"/>
    <property type="evidence" value="ECO:0007669"/>
    <property type="project" value="UniProtKB-SubCell"/>
</dbReference>
<dbReference type="SMART" id="SM00320">
    <property type="entry name" value="WD40"/>
    <property type="match status" value="5"/>
</dbReference>
<feature type="domain" description="Laminin G" evidence="8">
    <location>
        <begin position="788"/>
        <end position="976"/>
    </location>
</feature>
<dbReference type="PROSITE" id="PS50026">
    <property type="entry name" value="EGF_3"/>
    <property type="match status" value="2"/>
</dbReference>
<dbReference type="PANTHER" id="PTHR15036">
    <property type="entry name" value="PIKACHURIN-LIKE PROTEIN"/>
    <property type="match status" value="1"/>
</dbReference>
<feature type="domain" description="Laminin G" evidence="8">
    <location>
        <begin position="1198"/>
        <end position="1375"/>
    </location>
</feature>
<dbReference type="CDD" id="cd00110">
    <property type="entry name" value="LamG"/>
    <property type="match status" value="10"/>
</dbReference>
<dbReference type="InterPro" id="IPR001791">
    <property type="entry name" value="Laminin_G"/>
</dbReference>
<dbReference type="PANTHER" id="PTHR15036:SF49">
    <property type="entry name" value="AXOTACTIN"/>
    <property type="match status" value="1"/>
</dbReference>
<feature type="domain" description="EGF-like" evidence="9">
    <location>
        <begin position="2454"/>
        <end position="2491"/>
    </location>
</feature>
<name>A0A813MA39_9BILA</name>
<feature type="domain" description="Laminin G" evidence="8">
    <location>
        <begin position="2683"/>
        <end position="2857"/>
    </location>
</feature>
<dbReference type="PROSITE" id="PS50082">
    <property type="entry name" value="WD_REPEATS_2"/>
    <property type="match status" value="2"/>
</dbReference>
<dbReference type="PROSITE" id="PS50294">
    <property type="entry name" value="WD_REPEATS_REGION"/>
    <property type="match status" value="2"/>
</dbReference>
<evidence type="ECO:0000259" key="9">
    <source>
        <dbReference type="PROSITE" id="PS50026"/>
    </source>
</evidence>
<dbReference type="Gene3D" id="2.10.25.10">
    <property type="entry name" value="Laminin"/>
    <property type="match status" value="2"/>
</dbReference>
<proteinExistence type="predicted"/>
<reference evidence="10" key="1">
    <citation type="submission" date="2021-02" db="EMBL/GenBank/DDBJ databases">
        <authorList>
            <person name="Nowell W R."/>
        </authorList>
    </citation>
    <scope>NUCLEOTIDE SEQUENCE</scope>
    <source>
        <strain evidence="10">Ploen Becks lab</strain>
    </source>
</reference>
<keyword evidence="11" id="KW-1185">Reference proteome</keyword>
<comment type="subcellular location">
    <subcellularLocation>
        <location evidence="1">Membrane</location>
    </subcellularLocation>
</comment>
<keyword evidence="6" id="KW-0853">WD repeat</keyword>
<evidence type="ECO:0000256" key="1">
    <source>
        <dbReference type="ARBA" id="ARBA00004370"/>
    </source>
</evidence>
<evidence type="ECO:0000259" key="8">
    <source>
        <dbReference type="PROSITE" id="PS50025"/>
    </source>
</evidence>
<dbReference type="PROSITE" id="PS50025">
    <property type="entry name" value="LAM_G_DOMAIN"/>
    <property type="match status" value="10"/>
</dbReference>
<dbReference type="InterPro" id="IPR000472">
    <property type="entry name" value="Activin_recp"/>
</dbReference>
<feature type="repeat" description="WD" evidence="6">
    <location>
        <begin position="3571"/>
        <end position="3612"/>
    </location>
</feature>
<feature type="domain" description="Laminin G" evidence="8">
    <location>
        <begin position="1404"/>
        <end position="1573"/>
    </location>
</feature>
<evidence type="ECO:0000313" key="11">
    <source>
        <dbReference type="Proteomes" id="UP000663879"/>
    </source>
</evidence>
<dbReference type="Gene3D" id="2.130.10.10">
    <property type="entry name" value="YVTN repeat-like/Quinoprotein amine dehydrogenase"/>
    <property type="match status" value="2"/>
</dbReference>
<feature type="domain" description="Laminin G" evidence="8">
    <location>
        <begin position="1871"/>
        <end position="2051"/>
    </location>
</feature>
<dbReference type="OrthoDB" id="6275838at2759"/>
<dbReference type="InterPro" id="IPR001680">
    <property type="entry name" value="WD40_rpt"/>
</dbReference>
<dbReference type="InterPro" id="IPR000742">
    <property type="entry name" value="EGF"/>
</dbReference>
<evidence type="ECO:0000256" key="4">
    <source>
        <dbReference type="ARBA" id="ARBA00023157"/>
    </source>
</evidence>
<dbReference type="SUPFAM" id="SSF49899">
    <property type="entry name" value="Concanavalin A-like lectins/glucanases"/>
    <property type="match status" value="12"/>
</dbReference>
<dbReference type="InterPro" id="IPR050372">
    <property type="entry name" value="Neurexin-related_CASP"/>
</dbReference>
<sequence length="3694" mass="418462">MRYFLLVFLLIPNLNALYYDGQSTYSIYPRLDLQICANSSLSFDFTLSISQFKNSTFNKNPSIAQNTARILLYSEQQIQISTLGSTSKKLINSYFLIKYVQPNRLIVNDYWNINDVQIQLPNDYATSWFRFVYTRRSNSVDINLFKFESTSSSANNRIPSIRLSQIFSKQIIHSNFVLDEFKNSEEESLIDSKQVTYSKLFVGGVGENLNENNYALNQLKQLGKFHGYIMNLQYTSQATQCPLEICSKQSITQRQYAIFSLSPSKIQKSLLSDSVMIDDICESDTLTHDICPKDCSCLSNNLIAPYFNCDCADPTMPKSKCNSLFKSFALNLNDDNYFGNAEKFEYPILPSFTKIEINNVATQFDKLKGIQFRNTISKLSLSPLSEIPETDSCFWNIEDCSTGFTQHIVMSIERLDEKKFNSKVVLFQNGQSDMSKFVAFVYKNRLHFSLFEQTESQEWLVSTFPMNKHLNRQIKITITYLRDKYLSLHVDGFLVDMTTKPSSPPVNQDVYISINNLNRFYYEFGVRLIQSDSVKNIGSTLLNHQFTIKSIRRDYFNDPAENGQDSKILVSSPLPSEIIRIDNTQRVMYKIDSPLTSVTSETIELSFRTTQSDGVVFYIRNNPLITYFELVRGQPVIVIDTRVKNFYLRPQTTPLNDNQWHEIKLHRDGQLVSINIDSQYHDMCEMVQINNQILTGGYVYLGLADPNNINLSDKKTFVGEMVRGKVTINNVQQKVVQQPYYWPSIPATIHTTNQTVNIDTSQLTQDGKMINIVINVYGPPGLVVNAGQKTETETETHLIYLDSLPDTNYISVSSTDTEIDFRVKGTTRLDSFMIKFQTRQTCGQLVTLVNDRRNYIGIEIYDGYLYSSTSINGFNQRHQISRIRVDDGRIYQINIRHEQQKIMCWLESDDSYKQSIFSTQTQQTVIVNTIRIAGQDGINYGFSSKLGFIGCIGAIIFNERDVIDYQVVPSERRQKCQEVIHQPVTPAPPPPTTPAPPSGPVSLGYISFSGSVDILVYNYFYDHEKPLFEDISFIFRTVVSNGILFSAHNNEDNQNQVLVGAYLKEGLVHVVYKNYSYTHDLYFNSTVVDDGNLYRLNIRRNSNGHGFIQLQSYVGVTALEFYTQPGQIKFTKIIVGGADEWSKIKFFGHRSDFIGCIIDLFQINGNSVIKPADIPQERYNCNVERPSPPTTVAPPRPERPSCLPDGYPLSFSTVDDALTHQHETIICEHIHIPFKTRDSRGIIYSHSSDDGNNYILVYLRRGYVNIIVRDNSGERDLELDSVRVDDGEVHKLDIHCESAGYLIAYVDQNRQTSSNRIELSSPILLNTYTLGYYNSEILSTRYSQMDNFRGCLDQVYFNKQCLIFHKDADRNRLSCPIEPVQQTQAPTQPPKKQTCLNTCYSSDDCVFETDSRGFFVYNAYDAGAQVSTSRDSIKFSFLISNLKDQDQDLVSVYHPQRSLRVFVSNGELFYDLVGHQTKRIGTFSNLNDAKWHRIFIEQNRQELVFKVDDKQTSERIPIEFDLYGTGSIYFAASHRREANNLHGFVKDVYVKFSNVEYDVLASAKDSRIPGVTCEGHVVLKNFVEQSKPKLRCVSDPADDSSSECSTDGVCFASLWRNSSGVIERYMRCFNREQLQPPENPVLCRSQDLTRYVIQCCDTDYCNRDLQLKLKDLDEKDERSIWRFRGVNSGDIEFVPYLSPSKQSELVFQFNTSKPDGSVMCSKDDNYALRGELKGQNFVLSVMELRSKRILKTSSCPQRSPLNDNKWHKVQLIKKSRSQIQLVCDDSSPVNFQYEIDIPFVNTNKFGVVFGSDCVDEKGVKFQGDLSSIVYTHDSKTFSFDDLQYSEDPRFTYENYVEFRPKFITEIHSDPKPIFFRSDKSSARLRKWDDSKIGRISFEFKNEIPNENGILFSTDSADNYFAININDGYLETVLSPHRVPYADTTSNKISYYDRFQRLFPSLKINDGQWHKLEFMMLGDSIGSFVLDDDQTSKLRFPISYWNEESSITFGYNLDLKRLNLGSFRGCVRNVVINNRLINWLTTGTLYNIEAGCYNYRYEPNQLLLLQGQRPNTDNGDASTILNLNSNGCLRYTPKGNDLRETIEFMFKTGGDNQVLIDSQNSDFIVHTQGPSLVIRSRDDTNMAIVLERGVYFNDLNWHRIKLEKFENSKITIELDSKYKQEFILSKRTGRLGPLLLGCSKKNTLKLNQILKNFEGNLQNVYYSSNGNGKIDLIDKLNLADSSVQVDGQVQWVLNTKNTNGKVVDNSITFKDNSYLKLDNLRFDTNSNISFGFRTNENEGLLALIAPSVSSNSKSLSLVTSNYISVELTNGTVSLLVYLDKELQRVNCPSKMNDNKWHTISIKRDRLGLDTTPSLTFQCDNIQSRLRVNDQKLPSQVQFNSGNLSSESLPANLWLSKNSKFSGCIKNFRLNDRIINLYEQASVDSKQTLENGCKETTGFCRNSKCLNQGECVEGFLESSCNCYSTSYTGRHCDQLAPTLSFNGSHTVEFLLNEPVQSSSEEISLRFRTGLRNGVLFSLKKSIDEPSVVISLEDGRVKCVYDRNDNDKAIYVGDVNFFNNNKWHTINVRRTGPNIEVEVIDNQKIKYFVQDNLGDDYNLITYSHVNIGGARSPSLIQEHTNFIGWIQNLKFNNEELFVNYLNSRLPQWAKSMDGFAHPGENSLLLHHQITLTNQCPITLPRTSSSDKFNIHLFFKTSQENGVILFRRGKQYRFMALEIRDGKLRFVFDLGGGIKETTSTSILNDRNWHEVTIKRFDRQKFSLKIDDFKDLYIDIGTNSPPLSELESFTIGGLIPDHQKFEPHVLTTLGFIGCLASIEINHDAPNLYSNRLNLCPSVQHGCVDLACSSDTCANNGQCSALDGQVSCNCEMTSYTGPFCRDNFNYYFFGKNNKECGLIKYQLNPPKFNQETDKLAFGFTTIALDALLVRIEGDSQYLEIRLFNGYLSIIANFNNNEERFVYTTLEDKKFNDNTYHVVQFTREKSLISFRVDNFEQMRFTLQGSNCVFKNQKTIYVGSVDITVKKNPECYYGIITGLFWNSYYILDEGIQSGDVSIVDYRYIIIEIDVNRNRTRPLLPDLSCPLGYNKEISICIFSICPLNSDQIADTCSCYQGYHEIGNTCIKRNETRPAGVVGSSAKLIPAKAGSLETPLGLILGIISGIALALLAAGIGARKCSDGLCVPAARLKNNTSTANKVASMFASTTNTTNQSYELNTARREEVPLIQNNNNESKFMRQEEFLAKDTLDMGYNYFPQPVVTQSVNETMEMYEQTLGGAGGTTTVTTYGPTIAYNSSGLSQAAHHASHRDLAMSSMFFQQNNTGEYELSNVTCVTMTPNGKYAIIGQSAGTPQIWDTLSGQLIRSMTGQCSNCTSLSLACNGSLLVGLSNDGSSLDSPIQAVQIWEVQTGKPIQMSHQIKCCVFELSQDTNSIYMAGNQRFGRGISVGILDLITFELTKEVKSDPTLSLGDNPESIVITPDERHAIVGCRFPSGTNFVVFDLTKASEIAQTKSIAFDADTKCIAVLNNGEVITGTRGGHLIQWNIHTCQITTTYVDPSDTTAHLGPVNNICISGDKEHLVSGSSDGTVKVWNTINKSLVTVLSGHRGEVTCVSISNNDLIVSGSTDQTVALWRLFGGNQISSMPVGMNLLEVNMAKHNKTIVAIGEKDSEQQLLMLRVINVQR</sequence>
<feature type="domain" description="Laminin G" evidence="8">
    <location>
        <begin position="2494"/>
        <end position="2692"/>
    </location>
</feature>
<dbReference type="SMART" id="SM00282">
    <property type="entry name" value="LamG"/>
    <property type="match status" value="12"/>
</dbReference>
<dbReference type="Gene3D" id="2.10.60.10">
    <property type="entry name" value="CD59"/>
    <property type="match status" value="1"/>
</dbReference>
<dbReference type="InterPro" id="IPR011047">
    <property type="entry name" value="Quinoprotein_ADH-like_sf"/>
</dbReference>
<evidence type="ECO:0000313" key="10">
    <source>
        <dbReference type="EMBL" id="CAF0717725.1"/>
    </source>
</evidence>
<dbReference type="EMBL" id="CAJNOC010000130">
    <property type="protein sequence ID" value="CAF0717725.1"/>
    <property type="molecule type" value="Genomic_DNA"/>
</dbReference>
<keyword evidence="5" id="KW-0245">EGF-like domain</keyword>
<evidence type="ECO:0000256" key="6">
    <source>
        <dbReference type="PROSITE-ProRule" id="PRU00221"/>
    </source>
</evidence>
<dbReference type="Pfam" id="PF00400">
    <property type="entry name" value="WD40"/>
    <property type="match status" value="2"/>
</dbReference>
<accession>A0A813MA39</accession>
<dbReference type="SUPFAM" id="SSF57302">
    <property type="entry name" value="Snake toxin-like"/>
    <property type="match status" value="1"/>
</dbReference>
<dbReference type="Pfam" id="PF02210">
    <property type="entry name" value="Laminin_G_2"/>
    <property type="match status" value="12"/>
</dbReference>
<keyword evidence="4" id="KW-1015">Disulfide bond</keyword>
<evidence type="ECO:0000256" key="2">
    <source>
        <dbReference type="ARBA" id="ARBA00022729"/>
    </source>
</evidence>
<dbReference type="Gene3D" id="2.60.120.200">
    <property type="match status" value="12"/>
</dbReference>
<comment type="caution">
    <text evidence="5">Lacks conserved residue(s) required for the propagation of feature annotation.</text>
</comment>
<feature type="domain" description="Laminin G" evidence="8">
    <location>
        <begin position="1004"/>
        <end position="1181"/>
    </location>
</feature>
<feature type="domain" description="Laminin G" evidence="8">
    <location>
        <begin position="2263"/>
        <end position="2451"/>
    </location>
</feature>
<feature type="domain" description="Laminin G" evidence="8">
    <location>
        <begin position="2899"/>
        <end position="3096"/>
    </location>
</feature>
<evidence type="ECO:0000256" key="7">
    <source>
        <dbReference type="SAM" id="SignalP"/>
    </source>
</evidence>
<keyword evidence="2 7" id="KW-0732">Signal</keyword>